<organism evidence="4 5">
    <name type="scientific">Stachybotrys chartarum (strain CBS 109288 / IBT 7711)</name>
    <name type="common">Toxic black mold</name>
    <name type="synonym">Stilbospora chartarum</name>
    <dbReference type="NCBI Taxonomy" id="1280523"/>
    <lineage>
        <taxon>Eukaryota</taxon>
        <taxon>Fungi</taxon>
        <taxon>Dikarya</taxon>
        <taxon>Ascomycota</taxon>
        <taxon>Pezizomycotina</taxon>
        <taxon>Sordariomycetes</taxon>
        <taxon>Hypocreomycetidae</taxon>
        <taxon>Hypocreales</taxon>
        <taxon>Stachybotryaceae</taxon>
        <taxon>Stachybotrys</taxon>
    </lineage>
</organism>
<evidence type="ECO:0000313" key="5">
    <source>
        <dbReference type="Proteomes" id="UP000028045"/>
    </source>
</evidence>
<evidence type="ECO:0008006" key="6">
    <source>
        <dbReference type="Google" id="ProtNLM"/>
    </source>
</evidence>
<reference evidence="4 5" key="1">
    <citation type="journal article" date="2014" name="BMC Genomics">
        <title>Comparative genome sequencing reveals chemotype-specific gene clusters in the toxigenic black mold Stachybotrys.</title>
        <authorList>
            <person name="Semeiks J."/>
            <person name="Borek D."/>
            <person name="Otwinowski Z."/>
            <person name="Grishin N.V."/>
        </authorList>
    </citation>
    <scope>NUCLEOTIDE SEQUENCE [LARGE SCALE GENOMIC DNA]</scope>
    <source>
        <strain evidence="5">CBS 109288 / IBT 7711</strain>
    </source>
</reference>
<evidence type="ECO:0000313" key="4">
    <source>
        <dbReference type="EMBL" id="KEY71540.1"/>
    </source>
</evidence>
<accession>A0A084B1W1</accession>
<dbReference type="HOGENOM" id="CLU_037239_0_0_1"/>
<dbReference type="EMBL" id="KL648277">
    <property type="protein sequence ID" value="KEY71540.1"/>
    <property type="molecule type" value="Genomic_DNA"/>
</dbReference>
<dbReference type="Proteomes" id="UP000028045">
    <property type="component" value="Unassembled WGS sequence"/>
</dbReference>
<dbReference type="AlphaFoldDB" id="A0A084B1W1"/>
<keyword evidence="5" id="KW-1185">Reference proteome</keyword>
<comment type="subcellular location">
    <subcellularLocation>
        <location evidence="1">Nucleus</location>
    </subcellularLocation>
</comment>
<evidence type="ECO:0000256" key="2">
    <source>
        <dbReference type="ARBA" id="ARBA00023242"/>
    </source>
</evidence>
<name>A0A084B1W1_STACB</name>
<proteinExistence type="predicted"/>
<gene>
    <name evidence="4" type="ORF">S7711_08920</name>
</gene>
<protein>
    <recommendedName>
        <fullName evidence="6">Transcription factor domain-containing protein</fullName>
    </recommendedName>
</protein>
<dbReference type="PANTHER" id="PTHR37534:SF46">
    <property type="entry name" value="ZN(II)2CYS6 TRANSCRIPTION FACTOR (EUROFUNG)"/>
    <property type="match status" value="1"/>
</dbReference>
<evidence type="ECO:0000256" key="3">
    <source>
        <dbReference type="SAM" id="MobiDB-lite"/>
    </source>
</evidence>
<dbReference type="Pfam" id="PF11951">
    <property type="entry name" value="Fungal_trans_2"/>
    <property type="match status" value="1"/>
</dbReference>
<sequence length="435" mass="48352">MQQMMCLTPRQNQDFRLLLRVCQRSLIAIEGFGCPWVAELMPLYTTWPGLLDALLAVAAQVRSRRRRQSTPSPSAASLGFDGPSPTSNLYHQTLTHVRALLTDEVSAGDHGFDGILAAVASAVILVIMSLGEPDGDWQHHAQQTIHLIDSSVLEQFTTASPLSRLLLTMVAHCDIPGFSLGRTAPLTLAWSRWNIEDLPRPTDTPFTEFEVISGIPLSLTSLISRLSEYAEKRRALTNPGTWQQPQQSSHDGGRNLADKVFLQTLIDLWEPPLLPDTLPGHQKLALLAAWKCMQRAARLYHMRGHGFYSNLLQPIAGISEHTYLSTLQDLVVGISYLMGAFNQTGSCIANSMAWSIAVLGSECGSRITAHLQNRVVQIIHSVAETFLMSHLHRLLLVLQDLWLRQAVHENQNPDRSEHLSLEMLVREHGLCIPLL</sequence>
<dbReference type="InterPro" id="IPR021858">
    <property type="entry name" value="Fun_TF"/>
</dbReference>
<dbReference type="GO" id="GO:0005634">
    <property type="term" value="C:nucleus"/>
    <property type="evidence" value="ECO:0007669"/>
    <property type="project" value="UniProtKB-SubCell"/>
</dbReference>
<feature type="region of interest" description="Disordered" evidence="3">
    <location>
        <begin position="65"/>
        <end position="84"/>
    </location>
</feature>
<keyword evidence="2" id="KW-0539">Nucleus</keyword>
<dbReference type="PANTHER" id="PTHR37534">
    <property type="entry name" value="TRANSCRIPTIONAL ACTIVATOR PROTEIN UGA3"/>
    <property type="match status" value="1"/>
</dbReference>
<evidence type="ECO:0000256" key="1">
    <source>
        <dbReference type="ARBA" id="ARBA00004123"/>
    </source>
</evidence>